<protein>
    <submittedName>
        <fullName evidence="2">Uncharacterized protein</fullName>
    </submittedName>
</protein>
<name>A0A915ABK1_PARUN</name>
<sequence length="40" mass="4738">MQTEQKFSGILWKVQKIFTFLDNIIIKSLQCLSRHNIAMI</sequence>
<dbReference type="Proteomes" id="UP000887569">
    <property type="component" value="Unplaced"/>
</dbReference>
<reference evidence="2" key="1">
    <citation type="submission" date="2022-11" db="UniProtKB">
        <authorList>
            <consortium name="WormBaseParasite"/>
        </authorList>
    </citation>
    <scope>IDENTIFICATION</scope>
</reference>
<keyword evidence="1" id="KW-1185">Reference proteome</keyword>
<evidence type="ECO:0000313" key="1">
    <source>
        <dbReference type="Proteomes" id="UP000887569"/>
    </source>
</evidence>
<proteinExistence type="predicted"/>
<accession>A0A915ABK1</accession>
<dbReference type="WBParaSite" id="PgR002_g194_t02">
    <property type="protein sequence ID" value="PgR002_g194_t02"/>
    <property type="gene ID" value="PgR002_g194"/>
</dbReference>
<dbReference type="AlphaFoldDB" id="A0A915ABK1"/>
<organism evidence="1 2">
    <name type="scientific">Parascaris univalens</name>
    <name type="common">Nematode worm</name>
    <dbReference type="NCBI Taxonomy" id="6257"/>
    <lineage>
        <taxon>Eukaryota</taxon>
        <taxon>Metazoa</taxon>
        <taxon>Ecdysozoa</taxon>
        <taxon>Nematoda</taxon>
        <taxon>Chromadorea</taxon>
        <taxon>Rhabditida</taxon>
        <taxon>Spirurina</taxon>
        <taxon>Ascaridomorpha</taxon>
        <taxon>Ascaridoidea</taxon>
        <taxon>Ascarididae</taxon>
        <taxon>Parascaris</taxon>
    </lineage>
</organism>
<evidence type="ECO:0000313" key="2">
    <source>
        <dbReference type="WBParaSite" id="PgR002_g194_t02"/>
    </source>
</evidence>